<evidence type="ECO:0000256" key="6">
    <source>
        <dbReference type="ARBA" id="ARBA00023008"/>
    </source>
</evidence>
<keyword evidence="5" id="KW-0560">Oxidoreductase</keyword>
<dbReference type="Pfam" id="PF18132">
    <property type="entry name" value="Tyrosinase_C"/>
    <property type="match status" value="1"/>
</dbReference>
<dbReference type="GO" id="GO:0046872">
    <property type="term" value="F:metal ion binding"/>
    <property type="evidence" value="ECO:0007669"/>
    <property type="project" value="UniProtKB-KW"/>
</dbReference>
<dbReference type="VEuPathDB" id="FungiDB:FUN_016532"/>
<dbReference type="EC" id="1.14.18.1" evidence="3"/>
<proteinExistence type="inferred from homology"/>
<dbReference type="InterPro" id="IPR050316">
    <property type="entry name" value="Tyrosinase/Hemocyanin"/>
</dbReference>
<dbReference type="InterPro" id="IPR002227">
    <property type="entry name" value="Tyrosinase_Cu-bd"/>
</dbReference>
<accession>A0A2N1MNU7</accession>
<dbReference type="EMBL" id="LLXL01001681">
    <property type="protein sequence ID" value="PKK63302.1"/>
    <property type="molecule type" value="Genomic_DNA"/>
</dbReference>
<dbReference type="InterPro" id="IPR041640">
    <property type="entry name" value="Tyrosinase_C"/>
</dbReference>
<evidence type="ECO:0000256" key="8">
    <source>
        <dbReference type="ARBA" id="ARBA00023101"/>
    </source>
</evidence>
<dbReference type="VEuPathDB" id="FungiDB:RhiirFUN_017643"/>
<evidence type="ECO:0000256" key="4">
    <source>
        <dbReference type="ARBA" id="ARBA00022723"/>
    </source>
</evidence>
<dbReference type="AlphaFoldDB" id="A0A2N1MNU7"/>
<evidence type="ECO:0000256" key="7">
    <source>
        <dbReference type="ARBA" id="ARBA00023033"/>
    </source>
</evidence>
<feature type="domain" description="Tyrosinase copper-binding" evidence="11">
    <location>
        <begin position="99"/>
        <end position="117"/>
    </location>
</feature>
<evidence type="ECO:0000256" key="3">
    <source>
        <dbReference type="ARBA" id="ARBA00011906"/>
    </source>
</evidence>
<evidence type="ECO:0000256" key="10">
    <source>
        <dbReference type="ARBA" id="ARBA00048881"/>
    </source>
</evidence>
<dbReference type="InterPro" id="IPR008922">
    <property type="entry name" value="Di-copper_centre_dom_sf"/>
</dbReference>
<keyword evidence="7" id="KW-0503">Monooxygenase</keyword>
<comment type="catalytic activity">
    <reaction evidence="10">
        <text>L-tyrosine + O2 = L-dopaquinone + H2O</text>
        <dbReference type="Rhea" id="RHEA:18117"/>
        <dbReference type="ChEBI" id="CHEBI:15377"/>
        <dbReference type="ChEBI" id="CHEBI:15379"/>
        <dbReference type="ChEBI" id="CHEBI:57924"/>
        <dbReference type="ChEBI" id="CHEBI:58315"/>
        <dbReference type="EC" id="1.14.18.1"/>
    </reaction>
</comment>
<keyword evidence="4" id="KW-0479">Metal-binding</keyword>
<comment type="similarity">
    <text evidence="2">Belongs to the tyrosinase family.</text>
</comment>
<reference evidence="13 14" key="1">
    <citation type="submission" date="2016-04" db="EMBL/GenBank/DDBJ databases">
        <title>Genome analyses suggest a sexual origin of heterokaryosis in a supposedly ancient asexual fungus.</title>
        <authorList>
            <person name="Ropars J."/>
            <person name="Sedzielewska K."/>
            <person name="Noel J."/>
            <person name="Charron P."/>
            <person name="Farinelli L."/>
            <person name="Marton T."/>
            <person name="Kruger M."/>
            <person name="Pelin A."/>
            <person name="Brachmann A."/>
            <person name="Corradi N."/>
        </authorList>
    </citation>
    <scope>NUCLEOTIDE SEQUENCE [LARGE SCALE GENOMIC DNA]</scope>
    <source>
        <strain evidence="13 14">C2</strain>
    </source>
</reference>
<dbReference type="Gene3D" id="1.10.1280.10">
    <property type="entry name" value="Di-copper center containing domain from catechol oxidase"/>
    <property type="match status" value="1"/>
</dbReference>
<feature type="domain" description="Tyrosinase copper-binding" evidence="12">
    <location>
        <begin position="322"/>
        <end position="333"/>
    </location>
</feature>
<keyword evidence="8" id="KW-0470">Melanin biosynthesis</keyword>
<evidence type="ECO:0000313" key="13">
    <source>
        <dbReference type="EMBL" id="PKK63302.1"/>
    </source>
</evidence>
<evidence type="ECO:0000256" key="1">
    <source>
        <dbReference type="ARBA" id="ARBA00001973"/>
    </source>
</evidence>
<dbReference type="PRINTS" id="PR00092">
    <property type="entry name" value="TYROSINASE"/>
</dbReference>
<name>A0A2N1MNU7_9GLOM</name>
<keyword evidence="6" id="KW-0186">Copper</keyword>
<dbReference type="PANTHER" id="PTHR11474:SF76">
    <property type="entry name" value="SHKT DOMAIN-CONTAINING PROTEIN"/>
    <property type="match status" value="1"/>
</dbReference>
<comment type="catalytic activity">
    <reaction evidence="9">
        <text>2 L-dopa + O2 = 2 L-dopaquinone + 2 H2O</text>
        <dbReference type="Rhea" id="RHEA:34287"/>
        <dbReference type="ChEBI" id="CHEBI:15377"/>
        <dbReference type="ChEBI" id="CHEBI:15379"/>
        <dbReference type="ChEBI" id="CHEBI:57504"/>
        <dbReference type="ChEBI" id="CHEBI:57924"/>
        <dbReference type="EC" id="1.14.18.1"/>
    </reaction>
</comment>
<evidence type="ECO:0000313" key="14">
    <source>
        <dbReference type="Proteomes" id="UP000233469"/>
    </source>
</evidence>
<gene>
    <name evidence="13" type="ORF">RhiirC2_869805</name>
</gene>
<organism evidence="13 14">
    <name type="scientific">Rhizophagus irregularis</name>
    <dbReference type="NCBI Taxonomy" id="588596"/>
    <lineage>
        <taxon>Eukaryota</taxon>
        <taxon>Fungi</taxon>
        <taxon>Fungi incertae sedis</taxon>
        <taxon>Mucoromycota</taxon>
        <taxon>Glomeromycotina</taxon>
        <taxon>Glomeromycetes</taxon>
        <taxon>Glomerales</taxon>
        <taxon>Glomeraceae</taxon>
        <taxon>Rhizophagus</taxon>
    </lineage>
</organism>
<dbReference type="GO" id="GO:0004503">
    <property type="term" value="F:tyrosinase activity"/>
    <property type="evidence" value="ECO:0007669"/>
    <property type="project" value="UniProtKB-EC"/>
</dbReference>
<dbReference type="PROSITE" id="PS00498">
    <property type="entry name" value="TYROSINASE_2"/>
    <property type="match status" value="1"/>
</dbReference>
<dbReference type="PROSITE" id="PS00497">
    <property type="entry name" value="TYROSINASE_1"/>
    <property type="match status" value="1"/>
</dbReference>
<dbReference type="PANTHER" id="PTHR11474">
    <property type="entry name" value="TYROSINASE FAMILY MEMBER"/>
    <property type="match status" value="1"/>
</dbReference>
<dbReference type="GO" id="GO:0042438">
    <property type="term" value="P:melanin biosynthetic process"/>
    <property type="evidence" value="ECO:0007669"/>
    <property type="project" value="UniProtKB-KW"/>
</dbReference>
<protein>
    <recommendedName>
        <fullName evidence="3">tyrosinase</fullName>
        <ecNumber evidence="3">1.14.18.1</ecNumber>
    </recommendedName>
</protein>
<dbReference type="Proteomes" id="UP000233469">
    <property type="component" value="Unassembled WGS sequence"/>
</dbReference>
<evidence type="ECO:0000256" key="9">
    <source>
        <dbReference type="ARBA" id="ARBA00048233"/>
    </source>
</evidence>
<dbReference type="VEuPathDB" id="FungiDB:RhiirA1_455230"/>
<evidence type="ECO:0000259" key="11">
    <source>
        <dbReference type="PROSITE" id="PS00497"/>
    </source>
</evidence>
<evidence type="ECO:0000256" key="5">
    <source>
        <dbReference type="ARBA" id="ARBA00023002"/>
    </source>
</evidence>
<dbReference type="Gene3D" id="2.60.310.20">
    <property type="match status" value="1"/>
</dbReference>
<evidence type="ECO:0000259" key="12">
    <source>
        <dbReference type="PROSITE" id="PS00498"/>
    </source>
</evidence>
<dbReference type="Pfam" id="PF00264">
    <property type="entry name" value="Tyrosinase"/>
    <property type="match status" value="1"/>
</dbReference>
<comment type="caution">
    <text evidence="13">The sequence shown here is derived from an EMBL/GenBank/DDBJ whole genome shotgun (WGS) entry which is preliminary data.</text>
</comment>
<dbReference type="SUPFAM" id="SSF48056">
    <property type="entry name" value="Di-copper centre-containing domain"/>
    <property type="match status" value="1"/>
</dbReference>
<comment type="cofactor">
    <cofactor evidence="1">
        <name>Cu(2+)</name>
        <dbReference type="ChEBI" id="CHEBI:29036"/>
    </cofactor>
</comment>
<reference evidence="13 14" key="2">
    <citation type="submission" date="2017-10" db="EMBL/GenBank/DDBJ databases">
        <title>Extensive intraspecific genome diversity in a model arbuscular mycorrhizal fungus.</title>
        <authorList>
            <person name="Chen E.C.H."/>
            <person name="Morin E."/>
            <person name="Baudet D."/>
            <person name="Noel J."/>
            <person name="Ndikumana S."/>
            <person name="Charron P."/>
            <person name="St-Onge C."/>
            <person name="Giorgi J."/>
            <person name="Grigoriev I.V."/>
            <person name="Roux C."/>
            <person name="Martin F.M."/>
            <person name="Corradi N."/>
        </authorList>
    </citation>
    <scope>NUCLEOTIDE SEQUENCE [LARGE SCALE GENOMIC DNA]</scope>
    <source>
        <strain evidence="13 14">C2</strain>
    </source>
</reference>
<sequence length="682" mass="77460">MSGKTGNSHVIVKPPFSTVEIRRPIEVLMSNPEYKKQRDLFLQGFAAVQQRGKKDPKSFFAVASIHGMPYVPYDLLDGEKIPPTDWPEGDPDRWGGYCHHGDILFPTWHRPYVLLLEMLIYEEAKKIVDLYVPGRETDEYKKELEKLRFPYWDWASPSTLALGIPSVLFDEYVYVDDPTTKNSKIRNPLRAYTLPDDIGILSLVGDISNPTQRPYSPGIETPYTPTGYATVRHPDSNYLTAVDATNLNVVTFCSSVFRPTVSQVLLVKEWPQFSNHGNFLPKKIKDENYGHFSSIEVVHDAVHDAIGGTGGHMSYPDIASFDPIFFLHHANVDRLIAIWQACHPGVWVGNSDYTEGTFTAEYQKRIDEYTDLTPFRRTENTYWNSDDVRKIETLKYSYPELIKPEKPEKPEKELLLRMLRYYRPNHYLRYHWKLTLTVNKNKVGSPFQIRVFLDLPTATASTPTSSPNYAGHVSIFARGKETNCGNCTSNPGAVVNGIVDLTMCMERLSIDRNPEPTGPGGTIDPEASSLMASQITLVVVLMDGSGMSLKDAGLSTADYWSIDEDGPDYEQWTRTYMGNVYPGDVIHLKCGFQDPYHNEDKVEDKQTFTVEPYKDDKVSVLKFAIKTLLENQGYQALSNNFDLYVNDPHETNPMESTEEISKYLYKLSTVQGDIQILIKQNS</sequence>
<evidence type="ECO:0000256" key="2">
    <source>
        <dbReference type="ARBA" id="ARBA00009928"/>
    </source>
</evidence>
<dbReference type="VEuPathDB" id="FungiDB:RhiirFUN_001611"/>